<dbReference type="SUPFAM" id="SSF75169">
    <property type="entry name" value="DsrEFH-like"/>
    <property type="match status" value="1"/>
</dbReference>
<evidence type="ECO:0000313" key="6">
    <source>
        <dbReference type="Proteomes" id="UP001409585"/>
    </source>
</evidence>
<dbReference type="Proteomes" id="UP001409585">
    <property type="component" value="Unassembled WGS sequence"/>
</dbReference>
<dbReference type="NCBIfam" id="NF001237">
    <property type="entry name" value="PRK00207.1"/>
    <property type="match status" value="1"/>
</dbReference>
<dbReference type="AlphaFoldDB" id="A0AAV3UBD0"/>
<keyword evidence="6" id="KW-1185">Reference proteome</keyword>
<comment type="similarity">
    <text evidence="2">Belongs to the DsrE/TusD family.</text>
</comment>
<protein>
    <submittedName>
        <fullName evidence="5">Sulfurtransferase complex subunit TusD</fullName>
    </submittedName>
</protein>
<evidence type="ECO:0000313" key="5">
    <source>
        <dbReference type="EMBL" id="GAA4961658.1"/>
    </source>
</evidence>
<dbReference type="Pfam" id="PF02635">
    <property type="entry name" value="DsrE"/>
    <property type="match status" value="1"/>
</dbReference>
<comment type="subcellular location">
    <subcellularLocation>
        <location evidence="1">Cytoplasm</location>
    </subcellularLocation>
</comment>
<dbReference type="InterPro" id="IPR027396">
    <property type="entry name" value="DsrEFH-like"/>
</dbReference>
<dbReference type="GO" id="GO:0016783">
    <property type="term" value="F:sulfurtransferase activity"/>
    <property type="evidence" value="ECO:0007669"/>
    <property type="project" value="InterPro"/>
</dbReference>
<dbReference type="GO" id="GO:1990228">
    <property type="term" value="C:sulfurtransferase complex"/>
    <property type="evidence" value="ECO:0007669"/>
    <property type="project" value="TreeGrafter"/>
</dbReference>
<dbReference type="FunFam" id="3.40.1260.10:FF:000001">
    <property type="entry name" value="Sulfurtransferase TusD"/>
    <property type="match status" value="1"/>
</dbReference>
<dbReference type="PANTHER" id="PTHR34874:SF3">
    <property type="entry name" value="SULFURTRANSFERASE TUSD"/>
    <property type="match status" value="1"/>
</dbReference>
<dbReference type="EMBL" id="BAABLX010000080">
    <property type="protein sequence ID" value="GAA4961658.1"/>
    <property type="molecule type" value="Genomic_DNA"/>
</dbReference>
<dbReference type="GO" id="GO:0002143">
    <property type="term" value="P:tRNA wobble position uridine thiolation"/>
    <property type="evidence" value="ECO:0007669"/>
    <property type="project" value="TreeGrafter"/>
</dbReference>
<dbReference type="InterPro" id="IPR017463">
    <property type="entry name" value="Sulphur_relay_TusD/DsrE"/>
</dbReference>
<dbReference type="PANTHER" id="PTHR34874">
    <property type="entry name" value="PROTEIN YCHN"/>
    <property type="match status" value="1"/>
</dbReference>
<keyword evidence="3" id="KW-0963">Cytoplasm</keyword>
<dbReference type="InterPro" id="IPR003787">
    <property type="entry name" value="Sulphur_relay_DsrE/F-like"/>
</dbReference>
<dbReference type="RefSeq" id="WP_345428180.1">
    <property type="nucleotide sequence ID" value="NZ_AP031496.1"/>
</dbReference>
<dbReference type="GO" id="GO:0097163">
    <property type="term" value="F:sulfur carrier activity"/>
    <property type="evidence" value="ECO:0007669"/>
    <property type="project" value="TreeGrafter"/>
</dbReference>
<proteinExistence type="inferred from homology"/>
<name>A0AAV3UBD0_9ALTE</name>
<organism evidence="5 6">
    <name type="scientific">Halioxenophilus aromaticivorans</name>
    <dbReference type="NCBI Taxonomy" id="1306992"/>
    <lineage>
        <taxon>Bacteria</taxon>
        <taxon>Pseudomonadati</taxon>
        <taxon>Pseudomonadota</taxon>
        <taxon>Gammaproteobacteria</taxon>
        <taxon>Alteromonadales</taxon>
        <taxon>Alteromonadaceae</taxon>
        <taxon>Halioxenophilus</taxon>
    </lineage>
</organism>
<evidence type="ECO:0000256" key="1">
    <source>
        <dbReference type="ARBA" id="ARBA00004496"/>
    </source>
</evidence>
<gene>
    <name evidence="5" type="primary">tusD</name>
    <name evidence="5" type="ORF">GCM10025791_49050</name>
</gene>
<sequence>MNFALTVLCAPHNEAAHRALQFATACLASGHTLSQVFFYQDGVYNANALASPPQDELNMASLWQALQKTHATKLYVCVASAIRRGIVDENEAKRHGVRLANLAEGFEIVGLGQLMAATQTSDRCITFG</sequence>
<reference evidence="6" key="1">
    <citation type="journal article" date="2019" name="Int. J. Syst. Evol. Microbiol.">
        <title>The Global Catalogue of Microorganisms (GCM) 10K type strain sequencing project: providing services to taxonomists for standard genome sequencing and annotation.</title>
        <authorList>
            <consortium name="The Broad Institute Genomics Platform"/>
            <consortium name="The Broad Institute Genome Sequencing Center for Infectious Disease"/>
            <person name="Wu L."/>
            <person name="Ma J."/>
        </authorList>
    </citation>
    <scope>NUCLEOTIDE SEQUENCE [LARGE SCALE GENOMIC DNA]</scope>
    <source>
        <strain evidence="6">JCM 19134</strain>
    </source>
</reference>
<accession>A0AAV3UBD0</accession>
<evidence type="ECO:0000256" key="4">
    <source>
        <dbReference type="ARBA" id="ARBA00022679"/>
    </source>
</evidence>
<dbReference type="NCBIfam" id="TIGR03012">
    <property type="entry name" value="sulf_tusD_dsrE"/>
    <property type="match status" value="1"/>
</dbReference>
<dbReference type="Gene3D" id="3.40.1260.10">
    <property type="entry name" value="DsrEFH-like"/>
    <property type="match status" value="1"/>
</dbReference>
<evidence type="ECO:0000256" key="2">
    <source>
        <dbReference type="ARBA" id="ARBA00007067"/>
    </source>
</evidence>
<evidence type="ECO:0000256" key="3">
    <source>
        <dbReference type="ARBA" id="ARBA00022490"/>
    </source>
</evidence>
<comment type="caution">
    <text evidence="5">The sequence shown here is derived from an EMBL/GenBank/DDBJ whole genome shotgun (WGS) entry which is preliminary data.</text>
</comment>
<keyword evidence="4" id="KW-0808">Transferase</keyword>